<dbReference type="AlphaFoldDB" id="A0A2Z7A999"/>
<evidence type="ECO:0000313" key="1">
    <source>
        <dbReference type="EMBL" id="KZV15482.1"/>
    </source>
</evidence>
<keyword evidence="2" id="KW-1185">Reference proteome</keyword>
<gene>
    <name evidence="1" type="ORF">F511_40033</name>
</gene>
<dbReference type="EMBL" id="KV020073">
    <property type="protein sequence ID" value="KZV15482.1"/>
    <property type="molecule type" value="Genomic_DNA"/>
</dbReference>
<accession>A0A2Z7A999</accession>
<reference evidence="1 2" key="1">
    <citation type="journal article" date="2015" name="Proc. Natl. Acad. Sci. U.S.A.">
        <title>The resurrection genome of Boea hygrometrica: A blueprint for survival of dehydration.</title>
        <authorList>
            <person name="Xiao L."/>
            <person name="Yang G."/>
            <person name="Zhang L."/>
            <person name="Yang X."/>
            <person name="Zhao S."/>
            <person name="Ji Z."/>
            <person name="Zhou Q."/>
            <person name="Hu M."/>
            <person name="Wang Y."/>
            <person name="Chen M."/>
            <person name="Xu Y."/>
            <person name="Jin H."/>
            <person name="Xiao X."/>
            <person name="Hu G."/>
            <person name="Bao F."/>
            <person name="Hu Y."/>
            <person name="Wan P."/>
            <person name="Li L."/>
            <person name="Deng X."/>
            <person name="Kuang T."/>
            <person name="Xiang C."/>
            <person name="Zhu J.K."/>
            <person name="Oliver M.J."/>
            <person name="He Y."/>
        </authorList>
    </citation>
    <scope>NUCLEOTIDE SEQUENCE [LARGE SCALE GENOMIC DNA]</scope>
    <source>
        <strain evidence="2">cv. XS01</strain>
    </source>
</reference>
<sequence>MDNICGIIDGDGSYPLGRDGKRRCTTTTRHPLYRTHQTEGAGATRCVLSAIDYYDRISLRPATALKLLGKGMVWREKSKGYQPFSKMSRLPSVMGEDKVRVNSVRVSRWGY</sequence>
<protein>
    <submittedName>
        <fullName evidence="1">Uncharacterized protein</fullName>
    </submittedName>
</protein>
<proteinExistence type="predicted"/>
<evidence type="ECO:0000313" key="2">
    <source>
        <dbReference type="Proteomes" id="UP000250235"/>
    </source>
</evidence>
<dbReference type="Proteomes" id="UP000250235">
    <property type="component" value="Unassembled WGS sequence"/>
</dbReference>
<organism evidence="1 2">
    <name type="scientific">Dorcoceras hygrometricum</name>
    <dbReference type="NCBI Taxonomy" id="472368"/>
    <lineage>
        <taxon>Eukaryota</taxon>
        <taxon>Viridiplantae</taxon>
        <taxon>Streptophyta</taxon>
        <taxon>Embryophyta</taxon>
        <taxon>Tracheophyta</taxon>
        <taxon>Spermatophyta</taxon>
        <taxon>Magnoliopsida</taxon>
        <taxon>eudicotyledons</taxon>
        <taxon>Gunneridae</taxon>
        <taxon>Pentapetalae</taxon>
        <taxon>asterids</taxon>
        <taxon>lamiids</taxon>
        <taxon>Lamiales</taxon>
        <taxon>Gesneriaceae</taxon>
        <taxon>Didymocarpoideae</taxon>
        <taxon>Trichosporeae</taxon>
        <taxon>Loxocarpinae</taxon>
        <taxon>Dorcoceras</taxon>
    </lineage>
</organism>
<name>A0A2Z7A999_9LAMI</name>